<dbReference type="EMBL" id="MH588545">
    <property type="protein sequence ID" value="AXQ68621.1"/>
    <property type="molecule type" value="Genomic_DNA"/>
</dbReference>
<dbReference type="Gene3D" id="3.30.420.10">
    <property type="entry name" value="Ribonuclease H-like superfamily/Ribonuclease H"/>
    <property type="match status" value="1"/>
</dbReference>
<evidence type="ECO:0000313" key="2">
    <source>
        <dbReference type="Proteomes" id="UP000259026"/>
    </source>
</evidence>
<proteinExistence type="predicted"/>
<organism evidence="1 2">
    <name type="scientific">Caulobacter phage CcrPW</name>
    <dbReference type="NCBI Taxonomy" id="2283271"/>
    <lineage>
        <taxon>Viruses</taxon>
        <taxon>Duplodnaviria</taxon>
        <taxon>Heunggongvirae</taxon>
        <taxon>Uroviricota</taxon>
        <taxon>Caudoviricetes</taxon>
        <taxon>Jeanschmidtviridae</taxon>
        <taxon>Colossusvirus</taxon>
        <taxon>Colossusvirus PW</taxon>
    </lineage>
</organism>
<reference evidence="2" key="1">
    <citation type="submission" date="2018-07" db="EMBL/GenBank/DDBJ databases">
        <title>Giant CbK-like Caulobacter bacteriophages have genetically divergent genomes.</title>
        <authorList>
            <person name="Wilson K.M."/>
            <person name="Ely B."/>
        </authorList>
    </citation>
    <scope>NUCLEOTIDE SEQUENCE [LARGE SCALE GENOMIC DNA]</scope>
</reference>
<dbReference type="Proteomes" id="UP000259026">
    <property type="component" value="Segment"/>
</dbReference>
<dbReference type="GO" id="GO:0003676">
    <property type="term" value="F:nucleic acid binding"/>
    <property type="evidence" value="ECO:0007669"/>
    <property type="project" value="InterPro"/>
</dbReference>
<accession>A0A385E9R2</accession>
<evidence type="ECO:0000313" key="1">
    <source>
        <dbReference type="EMBL" id="AXQ68621.1"/>
    </source>
</evidence>
<name>A0A385E9R2_9CAUD</name>
<reference evidence="1 2" key="2">
    <citation type="submission" date="2018-09" db="EMBL/GenBank/DDBJ databases">
        <title>Giant CbK-like Caulobacter bacteriophages have genetically divergent genomes.</title>
        <authorList>
            <person name="Wilson K."/>
            <person name="Ely B."/>
        </authorList>
    </citation>
    <scope>NUCLEOTIDE SEQUENCE [LARGE SCALE GENOMIC DNA]</scope>
</reference>
<sequence>MRYFLDTEFNGFGGCILSLALVAQNGASLYLVWPTNDMPEDPDPWVLQNVIPLMDKVPDNVRTIEVRYGTDDAARHIAEFLRGDPAPEIVTDWPDDIRYFCQEVITGPGQMIAIPRLAFQMLRVDAYPTTLAGAVQHNAWWDAWALHTLLTPIGAR</sequence>
<protein>
    <submittedName>
        <fullName evidence="1">Uncharacterized protein</fullName>
    </submittedName>
</protein>
<dbReference type="InterPro" id="IPR036397">
    <property type="entry name" value="RNaseH_sf"/>
</dbReference>
<keyword evidence="2" id="KW-1185">Reference proteome</keyword>
<gene>
    <name evidence="1" type="ORF">CcrPW_gp082</name>
</gene>